<protein>
    <submittedName>
        <fullName evidence="1">Uncharacterized protein</fullName>
    </submittedName>
</protein>
<dbReference type="EMBL" id="CATNWA010001218">
    <property type="protein sequence ID" value="CAI9539488.1"/>
    <property type="molecule type" value="Genomic_DNA"/>
</dbReference>
<proteinExistence type="predicted"/>
<evidence type="ECO:0000313" key="2">
    <source>
        <dbReference type="Proteomes" id="UP001162483"/>
    </source>
</evidence>
<sequence length="162" mass="17380">MPDPFLGLCQWRPKSHPRTSAPAAVVSCRMHPLPVAPAVLIVVGRGQQCHALMPALLLEVHWLVPPQQKSQSNPQSLELVSGGRGSPSPVCGTQKMLPVLGKFSNVWPCCQQMLEAHQSLEFSLPILGHAAEHVLAVACMPFPDPVLSSAGIPDLVQALRPL</sequence>
<dbReference type="Proteomes" id="UP001162483">
    <property type="component" value="Unassembled WGS sequence"/>
</dbReference>
<accession>A0ABN9AVG9</accession>
<reference evidence="1" key="1">
    <citation type="submission" date="2023-05" db="EMBL/GenBank/DDBJ databases">
        <authorList>
            <person name="Stuckert A."/>
        </authorList>
    </citation>
    <scope>NUCLEOTIDE SEQUENCE</scope>
</reference>
<evidence type="ECO:0000313" key="1">
    <source>
        <dbReference type="EMBL" id="CAI9539488.1"/>
    </source>
</evidence>
<organism evidence="1 2">
    <name type="scientific">Staurois parvus</name>
    <dbReference type="NCBI Taxonomy" id="386267"/>
    <lineage>
        <taxon>Eukaryota</taxon>
        <taxon>Metazoa</taxon>
        <taxon>Chordata</taxon>
        <taxon>Craniata</taxon>
        <taxon>Vertebrata</taxon>
        <taxon>Euteleostomi</taxon>
        <taxon>Amphibia</taxon>
        <taxon>Batrachia</taxon>
        <taxon>Anura</taxon>
        <taxon>Neobatrachia</taxon>
        <taxon>Ranoidea</taxon>
        <taxon>Ranidae</taxon>
        <taxon>Staurois</taxon>
    </lineage>
</organism>
<keyword evidence="2" id="KW-1185">Reference proteome</keyword>
<comment type="caution">
    <text evidence="1">The sequence shown here is derived from an EMBL/GenBank/DDBJ whole genome shotgun (WGS) entry which is preliminary data.</text>
</comment>
<gene>
    <name evidence="1" type="ORF">SPARVUS_LOCUS1600411</name>
</gene>
<name>A0ABN9AVG9_9NEOB</name>